<dbReference type="AlphaFoldDB" id="A0A9D2DE87"/>
<proteinExistence type="predicted"/>
<protein>
    <submittedName>
        <fullName evidence="1">Uncharacterized protein</fullName>
    </submittedName>
</protein>
<name>A0A9D2DE87_9BACT</name>
<dbReference type="Proteomes" id="UP000824014">
    <property type="component" value="Unassembled WGS sequence"/>
</dbReference>
<accession>A0A9D2DE87</accession>
<sequence length="131" mass="14972">MTSLGYAYRLKGKFWVGSMLQYELRDLVPSYIHEIKLLEMNYWELPLFRWLALRLGIGIGMAIYQSDIHSYSAVMGRIMIQWVVQLGNVVSLTLSPILVGPSCLDIGYSPIGIRSIEESCDMMQIGLSFRF</sequence>
<evidence type="ECO:0000313" key="2">
    <source>
        <dbReference type="Proteomes" id="UP000824014"/>
    </source>
</evidence>
<organism evidence="1 2">
    <name type="scientific">Candidatus Tidjanibacter faecipullorum</name>
    <dbReference type="NCBI Taxonomy" id="2838766"/>
    <lineage>
        <taxon>Bacteria</taxon>
        <taxon>Pseudomonadati</taxon>
        <taxon>Bacteroidota</taxon>
        <taxon>Bacteroidia</taxon>
        <taxon>Bacteroidales</taxon>
        <taxon>Rikenellaceae</taxon>
        <taxon>Tidjanibacter</taxon>
    </lineage>
</organism>
<evidence type="ECO:0000313" key="1">
    <source>
        <dbReference type="EMBL" id="HIZ15199.1"/>
    </source>
</evidence>
<comment type="caution">
    <text evidence="1">The sequence shown here is derived from an EMBL/GenBank/DDBJ whole genome shotgun (WGS) entry which is preliminary data.</text>
</comment>
<reference evidence="1" key="1">
    <citation type="journal article" date="2021" name="PeerJ">
        <title>Extensive microbial diversity within the chicken gut microbiome revealed by metagenomics and culture.</title>
        <authorList>
            <person name="Gilroy R."/>
            <person name="Ravi A."/>
            <person name="Getino M."/>
            <person name="Pursley I."/>
            <person name="Horton D.L."/>
            <person name="Alikhan N.F."/>
            <person name="Baker D."/>
            <person name="Gharbi K."/>
            <person name="Hall N."/>
            <person name="Watson M."/>
            <person name="Adriaenssens E.M."/>
            <person name="Foster-Nyarko E."/>
            <person name="Jarju S."/>
            <person name="Secka A."/>
            <person name="Antonio M."/>
            <person name="Oren A."/>
            <person name="Chaudhuri R.R."/>
            <person name="La Ragione R."/>
            <person name="Hildebrand F."/>
            <person name="Pallen M.J."/>
        </authorList>
    </citation>
    <scope>NUCLEOTIDE SEQUENCE</scope>
    <source>
        <strain evidence="1">ChiHjej11B10-19426</strain>
    </source>
</reference>
<dbReference type="EMBL" id="DXCC01000015">
    <property type="protein sequence ID" value="HIZ15199.1"/>
    <property type="molecule type" value="Genomic_DNA"/>
</dbReference>
<reference evidence="1" key="2">
    <citation type="submission" date="2021-04" db="EMBL/GenBank/DDBJ databases">
        <authorList>
            <person name="Gilroy R."/>
        </authorList>
    </citation>
    <scope>NUCLEOTIDE SEQUENCE</scope>
    <source>
        <strain evidence="1">ChiHjej11B10-19426</strain>
    </source>
</reference>
<gene>
    <name evidence="1" type="ORF">H9816_04745</name>
</gene>